<keyword evidence="1" id="KW-0472">Membrane</keyword>
<feature type="transmembrane region" description="Helical" evidence="1">
    <location>
        <begin position="12"/>
        <end position="29"/>
    </location>
</feature>
<dbReference type="Proteomes" id="UP000000536">
    <property type="component" value="Chromosome"/>
</dbReference>
<dbReference type="KEGG" id="tko:TK1894"/>
<organism evidence="2 3">
    <name type="scientific">Thermococcus kodakarensis (strain ATCC BAA-918 / JCM 12380 / KOD1)</name>
    <name type="common">Pyrococcus kodakaraensis (strain KOD1)</name>
    <dbReference type="NCBI Taxonomy" id="69014"/>
    <lineage>
        <taxon>Archaea</taxon>
        <taxon>Methanobacteriati</taxon>
        <taxon>Methanobacteriota</taxon>
        <taxon>Thermococci</taxon>
        <taxon>Thermococcales</taxon>
        <taxon>Thermococcaceae</taxon>
        <taxon>Thermococcus</taxon>
    </lineage>
</organism>
<evidence type="ECO:0000313" key="2">
    <source>
        <dbReference type="EMBL" id="BAD86083.1"/>
    </source>
</evidence>
<dbReference type="AlphaFoldDB" id="Q5JEQ7"/>
<dbReference type="PATRIC" id="fig|69014.16.peg.1852"/>
<feature type="transmembrane region" description="Helical" evidence="1">
    <location>
        <begin position="35"/>
        <end position="54"/>
    </location>
</feature>
<name>Q5JEQ7_THEKO</name>
<gene>
    <name evidence="2" type="ordered locus">TK1894</name>
</gene>
<keyword evidence="3" id="KW-1185">Reference proteome</keyword>
<accession>Q5JEQ7</accession>
<dbReference type="InParanoid" id="Q5JEQ7"/>
<feature type="transmembrane region" description="Helical" evidence="1">
    <location>
        <begin position="66"/>
        <end position="84"/>
    </location>
</feature>
<proteinExistence type="predicted"/>
<dbReference type="EnsemblBacteria" id="BAD86083">
    <property type="protein sequence ID" value="BAD86083"/>
    <property type="gene ID" value="TK1894"/>
</dbReference>
<reference evidence="2 3" key="1">
    <citation type="journal article" date="2005" name="Genome Res.">
        <title>Complete genome sequence of the hyperthermophilic archaeon Thermococcus kodakaraensis KOD1 and comparison with Pyrococcus genomes.</title>
        <authorList>
            <person name="Fukui T."/>
            <person name="Atomi H."/>
            <person name="Kanai T."/>
            <person name="Matsumi R."/>
            <person name="Fujiwara S."/>
            <person name="Imanaka T."/>
        </authorList>
    </citation>
    <scope>NUCLEOTIDE SEQUENCE [LARGE SCALE GENOMIC DNA]</scope>
    <source>
        <strain evidence="3">ATCC BAA-918 / JCM 12380 / KOD1</strain>
    </source>
</reference>
<dbReference type="EMBL" id="AP006878">
    <property type="protein sequence ID" value="BAD86083.1"/>
    <property type="molecule type" value="Genomic_DNA"/>
</dbReference>
<evidence type="ECO:0000313" key="3">
    <source>
        <dbReference type="Proteomes" id="UP000000536"/>
    </source>
</evidence>
<dbReference type="HOGENOM" id="CLU_2476197_0_0_2"/>
<evidence type="ECO:0000256" key="1">
    <source>
        <dbReference type="SAM" id="Phobius"/>
    </source>
</evidence>
<protein>
    <submittedName>
        <fullName evidence="2">Hypothetical membrane protein</fullName>
    </submittedName>
</protein>
<keyword evidence="1" id="KW-0812">Transmembrane</keyword>
<dbReference type="STRING" id="69014.TK1894"/>
<sequence>MATRTGSRTLRYIFFFLINLPWAFALAYYQTLGWLAIVLAALFASIATEVERVFILKQREIKIRDFVLDFIAFVGALYMVSLLLKVG</sequence>
<dbReference type="RefSeq" id="WP_011250845.1">
    <property type="nucleotide sequence ID" value="NC_006624.1"/>
</dbReference>
<keyword evidence="1" id="KW-1133">Transmembrane helix</keyword>
<dbReference type="GeneID" id="78448425"/>